<reference evidence="2 3" key="1">
    <citation type="submission" date="2023-01" db="EMBL/GenBank/DDBJ databases">
        <title>Analysis of 21 Apiospora genomes using comparative genomics revels a genus with tremendous synthesis potential of carbohydrate active enzymes and secondary metabolites.</title>
        <authorList>
            <person name="Sorensen T."/>
        </authorList>
    </citation>
    <scope>NUCLEOTIDE SEQUENCE [LARGE SCALE GENOMIC DNA]</scope>
    <source>
        <strain evidence="2 3">CBS 20057</strain>
    </source>
</reference>
<dbReference type="Proteomes" id="UP001396898">
    <property type="component" value="Unassembled WGS sequence"/>
</dbReference>
<feature type="region of interest" description="Disordered" evidence="1">
    <location>
        <begin position="180"/>
        <end position="218"/>
    </location>
</feature>
<dbReference type="EMBL" id="JAQQWI010000008">
    <property type="protein sequence ID" value="KAK8023213.1"/>
    <property type="molecule type" value="Genomic_DNA"/>
</dbReference>
<evidence type="ECO:0000313" key="2">
    <source>
        <dbReference type="EMBL" id="KAK8023213.1"/>
    </source>
</evidence>
<sequence length="218" mass="22435">MSTSTTSSPRSHIGKRCPSFAVKARSSVTSPRRPGSVMACVTRLSKGATPAPCCRRKEISVISCHTLNSRQCAANPPPPGPVSCRLAKTVSTASRAAPIGARSASSSAPAMAPTSPQCSGPSFLSTTAAYKSSSADARRGTSGKFGSNTILHGRTDASSGCTASTSPSKTCVMGAFQGELARRGTSRPSRRRILATCPAKSNVGDEADQNSRKVSRVC</sequence>
<name>A0ABR1RZM5_9PEZI</name>
<feature type="compositionally biased region" description="Polar residues" evidence="1">
    <location>
        <begin position="1"/>
        <end position="10"/>
    </location>
</feature>
<organism evidence="2 3">
    <name type="scientific">Apiospora marii</name>
    <dbReference type="NCBI Taxonomy" id="335849"/>
    <lineage>
        <taxon>Eukaryota</taxon>
        <taxon>Fungi</taxon>
        <taxon>Dikarya</taxon>
        <taxon>Ascomycota</taxon>
        <taxon>Pezizomycotina</taxon>
        <taxon>Sordariomycetes</taxon>
        <taxon>Xylariomycetidae</taxon>
        <taxon>Amphisphaeriales</taxon>
        <taxon>Apiosporaceae</taxon>
        <taxon>Apiospora</taxon>
    </lineage>
</organism>
<comment type="caution">
    <text evidence="2">The sequence shown here is derived from an EMBL/GenBank/DDBJ whole genome shotgun (WGS) entry which is preliminary data.</text>
</comment>
<accession>A0ABR1RZM5</accession>
<proteinExistence type="predicted"/>
<keyword evidence="3" id="KW-1185">Reference proteome</keyword>
<protein>
    <submittedName>
        <fullName evidence="2">Uncharacterized protein</fullName>
    </submittedName>
</protein>
<gene>
    <name evidence="2" type="ORF">PG991_006452</name>
</gene>
<evidence type="ECO:0000256" key="1">
    <source>
        <dbReference type="SAM" id="MobiDB-lite"/>
    </source>
</evidence>
<evidence type="ECO:0000313" key="3">
    <source>
        <dbReference type="Proteomes" id="UP001396898"/>
    </source>
</evidence>
<feature type="compositionally biased region" description="Basic residues" evidence="1">
    <location>
        <begin position="184"/>
        <end position="193"/>
    </location>
</feature>
<feature type="region of interest" description="Disordered" evidence="1">
    <location>
        <begin position="1"/>
        <end position="35"/>
    </location>
</feature>